<keyword evidence="2" id="KW-1185">Reference proteome</keyword>
<evidence type="ECO:0000313" key="2">
    <source>
        <dbReference type="Proteomes" id="UP001165960"/>
    </source>
</evidence>
<evidence type="ECO:0000313" key="1">
    <source>
        <dbReference type="EMBL" id="KAJ9070867.1"/>
    </source>
</evidence>
<dbReference type="EMBL" id="QTSX02003557">
    <property type="protein sequence ID" value="KAJ9070867.1"/>
    <property type="molecule type" value="Genomic_DNA"/>
</dbReference>
<reference evidence="1" key="1">
    <citation type="submission" date="2022-04" db="EMBL/GenBank/DDBJ databases">
        <title>Genome of the entomopathogenic fungus Entomophthora muscae.</title>
        <authorList>
            <person name="Elya C."/>
            <person name="Lovett B.R."/>
            <person name="Lee E."/>
            <person name="Macias A.M."/>
            <person name="Hajek A.E."/>
            <person name="De Bivort B.L."/>
            <person name="Kasson M.T."/>
            <person name="De Fine Licht H.H."/>
            <person name="Stajich J.E."/>
        </authorList>
    </citation>
    <scope>NUCLEOTIDE SEQUENCE</scope>
    <source>
        <strain evidence="1">Berkeley</strain>
    </source>
</reference>
<organism evidence="1 2">
    <name type="scientific">Entomophthora muscae</name>
    <dbReference type="NCBI Taxonomy" id="34485"/>
    <lineage>
        <taxon>Eukaryota</taxon>
        <taxon>Fungi</taxon>
        <taxon>Fungi incertae sedis</taxon>
        <taxon>Zoopagomycota</taxon>
        <taxon>Entomophthoromycotina</taxon>
        <taxon>Entomophthoromycetes</taxon>
        <taxon>Entomophthorales</taxon>
        <taxon>Entomophthoraceae</taxon>
        <taxon>Entomophthora</taxon>
    </lineage>
</organism>
<sequence length="747" mass="83736">MGIQHQPPVRDDAYLKVSHSPTSSTSSGPNTPTNENPSSETPQKYPSEAQTCLDLLRETEVVRAPRHRELPPEVLDFLASSQEPEEPALLQTYKSLETRSQRNSVEPIVKLKIRYVARDLWQTISFPTNITVAQARDVCLLRCNLWLESNENAEGAQITEVDGVAVSHSISSDATHDKAKKRGSIPCIAGDGKPEFALFWNAAGHWLDDFRRLDSYALRSLDILELQVRSEFIFIQPTLYNEHYAEGHLYKLRGGITPSWRMRWFVLQGRTIWHFRRRKEATPSGSADLSRPFQVQETSAGIPGSTDGKETCLVLKFSQKCWWLRALSPEDLDHWRRILITLHREVSDHCAVHYSAKPNDDSADNKSNNQGSQHSGDNDSGSGVSGGMRIKAGYMHRRTPITHAFRERYFVLRGKELSCYKSDRFDKKNNTARVIALHTVEVTSYEAAGRFYIRIVDKQSGQEDTGFVTDTNRKKKDIRSILSSTKSLPARAASWIGKSSGSQLDTEYLYVDNREDWEAWCSAFESIAMVDITLSNPEDMKVKAAPAKSSSKSIATNLSSNPSLWSKLSDRKSLFGSRSKFSESSASSQPDGPSRMRTAGTRFTSFLKARTTAPNLSGISNTSLPPELAGIDEPFPSVKYDDIDERDEMTDLEISLKTSQFDMDFPSPPPFVHPQKNQATEYLSPLDRLLAEDTGERDFRGHCGSTHTGKASDREANSTTSGIPSVDIAYRGKSGISQKFTWFKKKP</sequence>
<dbReference type="Proteomes" id="UP001165960">
    <property type="component" value="Unassembled WGS sequence"/>
</dbReference>
<gene>
    <name evidence="1" type="ORF">DSO57_1002927</name>
</gene>
<accession>A0ACC2T8G3</accession>
<proteinExistence type="predicted"/>
<protein>
    <submittedName>
        <fullName evidence="1">Uncharacterized protein</fullName>
    </submittedName>
</protein>
<comment type="caution">
    <text evidence="1">The sequence shown here is derived from an EMBL/GenBank/DDBJ whole genome shotgun (WGS) entry which is preliminary data.</text>
</comment>
<name>A0ACC2T8G3_9FUNG</name>